<accession>A0A6I4ZYR1</accession>
<evidence type="ECO:0000256" key="1">
    <source>
        <dbReference type="SAM" id="Phobius"/>
    </source>
</evidence>
<protein>
    <submittedName>
        <fullName evidence="2">Spore gernimation protein</fullName>
    </submittedName>
</protein>
<dbReference type="OrthoDB" id="2680024at2"/>
<dbReference type="Pfam" id="PF17368">
    <property type="entry name" value="YwcE"/>
    <property type="match status" value="1"/>
</dbReference>
<reference evidence="2 3" key="1">
    <citation type="submission" date="2019-11" db="EMBL/GenBank/DDBJ databases">
        <title>Genome sequences of 17 halophilic strains isolated from different environments.</title>
        <authorList>
            <person name="Furrow R.E."/>
        </authorList>
    </citation>
    <scope>NUCLEOTIDE SEQUENCE [LARGE SCALE GENOMIC DNA]</scope>
    <source>
        <strain evidence="2 3">22514_16_FS</strain>
    </source>
</reference>
<evidence type="ECO:0000313" key="3">
    <source>
        <dbReference type="Proteomes" id="UP000468638"/>
    </source>
</evidence>
<organism evidence="2 3">
    <name type="scientific">Pontibacillus yanchengensis</name>
    <dbReference type="NCBI Taxonomy" id="462910"/>
    <lineage>
        <taxon>Bacteria</taxon>
        <taxon>Bacillati</taxon>
        <taxon>Bacillota</taxon>
        <taxon>Bacilli</taxon>
        <taxon>Bacillales</taxon>
        <taxon>Bacillaceae</taxon>
        <taxon>Pontibacillus</taxon>
    </lineage>
</organism>
<evidence type="ECO:0000313" key="2">
    <source>
        <dbReference type="EMBL" id="MYL32962.1"/>
    </source>
</evidence>
<dbReference type="AlphaFoldDB" id="A0A6I4ZYR1"/>
<proteinExistence type="predicted"/>
<name>A0A6I4ZYR1_9BACI</name>
<keyword evidence="1" id="KW-0812">Transmembrane</keyword>
<dbReference type="InterPro" id="IPR020185">
    <property type="entry name" value="Spore_morphogenesis_YwcE"/>
</dbReference>
<feature type="transmembrane region" description="Helical" evidence="1">
    <location>
        <begin position="53"/>
        <end position="76"/>
    </location>
</feature>
<dbReference type="EMBL" id="WMEQ01000003">
    <property type="protein sequence ID" value="MYL32962.1"/>
    <property type="molecule type" value="Genomic_DNA"/>
</dbReference>
<feature type="transmembrane region" description="Helical" evidence="1">
    <location>
        <begin position="6"/>
        <end position="22"/>
    </location>
</feature>
<feature type="transmembrane region" description="Helical" evidence="1">
    <location>
        <begin position="29"/>
        <end position="47"/>
    </location>
</feature>
<keyword evidence="1" id="KW-1133">Transmembrane helix</keyword>
<keyword evidence="1" id="KW-0472">Membrane</keyword>
<gene>
    <name evidence="2" type="ORF">GLW05_05060</name>
</gene>
<comment type="caution">
    <text evidence="2">The sequence shown here is derived from an EMBL/GenBank/DDBJ whole genome shotgun (WGS) entry which is preliminary data.</text>
</comment>
<dbReference type="Proteomes" id="UP000468638">
    <property type="component" value="Unassembled WGS sequence"/>
</dbReference>
<dbReference type="RefSeq" id="WP_160846984.1">
    <property type="nucleotide sequence ID" value="NZ_WMEQ01000003.1"/>
</dbReference>
<sequence>MDVLMVYALFASITPLFLWIEYRITAMVQLPFILGMWGFFFIEFASLQINTMMYSTLLAVFILNLIFAHFAFYLVFFEHKNTREHIFEKFPHIARRKDVI</sequence>